<dbReference type="EMBL" id="HBUF01191684">
    <property type="protein sequence ID" value="CAG6658549.1"/>
    <property type="molecule type" value="Transcribed_RNA"/>
</dbReference>
<reference evidence="8" key="1">
    <citation type="submission" date="2021-05" db="EMBL/GenBank/DDBJ databases">
        <authorList>
            <person name="Alioto T."/>
            <person name="Alioto T."/>
            <person name="Gomez Garrido J."/>
        </authorList>
    </citation>
    <scope>NUCLEOTIDE SEQUENCE</scope>
</reference>
<dbReference type="EMBL" id="HBUF01529221">
    <property type="protein sequence ID" value="CAG6751216.1"/>
    <property type="molecule type" value="Transcribed_RNA"/>
</dbReference>
<dbReference type="EMBL" id="HBUF01529220">
    <property type="protein sequence ID" value="CAG6751211.1"/>
    <property type="molecule type" value="Transcribed_RNA"/>
</dbReference>
<evidence type="ECO:0000256" key="7">
    <source>
        <dbReference type="SAM" id="Phobius"/>
    </source>
</evidence>
<proteinExistence type="inferred from homology"/>
<dbReference type="EMBL" id="HBUF01529222">
    <property type="protein sequence ID" value="CAG6751221.1"/>
    <property type="molecule type" value="Transcribed_RNA"/>
</dbReference>
<dbReference type="EMBL" id="HBUF01036568">
    <property type="protein sequence ID" value="CAG6616691.1"/>
    <property type="molecule type" value="Transcribed_RNA"/>
</dbReference>
<dbReference type="EMBL" id="HBUF01529218">
    <property type="protein sequence ID" value="CAG6751202.1"/>
    <property type="molecule type" value="Transcribed_RNA"/>
</dbReference>
<keyword evidence="3 7" id="KW-0812">Transmembrane</keyword>
<keyword evidence="8" id="KW-0808">Transferase</keyword>
<dbReference type="PANTHER" id="PTHR23033:SF49">
    <property type="entry name" value="PUTATIVE-RELATED"/>
    <property type="match status" value="1"/>
</dbReference>
<keyword evidence="6 7" id="KW-0472">Membrane</keyword>
<keyword evidence="8" id="KW-0328">Glycosyltransferase</keyword>
<dbReference type="EMBL" id="HBUF01191680">
    <property type="protein sequence ID" value="CAG6658541.1"/>
    <property type="molecule type" value="Transcribed_RNA"/>
</dbReference>
<dbReference type="EMBL" id="HBUF01036569">
    <property type="protein sequence ID" value="CAG6616692.1"/>
    <property type="molecule type" value="Transcribed_RNA"/>
</dbReference>
<dbReference type="Gene3D" id="3.90.550.50">
    <property type="match status" value="1"/>
</dbReference>
<dbReference type="EMBL" id="HBUF01191683">
    <property type="protein sequence ID" value="CAG6658547.1"/>
    <property type="molecule type" value="Transcribed_RNA"/>
</dbReference>
<dbReference type="EMBL" id="HBUF01345626">
    <property type="protein sequence ID" value="CAG6709045.1"/>
    <property type="molecule type" value="Transcribed_RNA"/>
</dbReference>
<evidence type="ECO:0000256" key="5">
    <source>
        <dbReference type="ARBA" id="ARBA00022989"/>
    </source>
</evidence>
<name>A0A8D8S0X0_9HEMI</name>
<comment type="similarity">
    <text evidence="2">Belongs to the glycosyltransferase 31 family. Beta3-Gal-T subfamily.</text>
</comment>
<evidence type="ECO:0000256" key="3">
    <source>
        <dbReference type="ARBA" id="ARBA00022692"/>
    </source>
</evidence>
<organism evidence="8">
    <name type="scientific">Cacopsylla melanoneura</name>
    <dbReference type="NCBI Taxonomy" id="428564"/>
    <lineage>
        <taxon>Eukaryota</taxon>
        <taxon>Metazoa</taxon>
        <taxon>Ecdysozoa</taxon>
        <taxon>Arthropoda</taxon>
        <taxon>Hexapoda</taxon>
        <taxon>Insecta</taxon>
        <taxon>Pterygota</taxon>
        <taxon>Neoptera</taxon>
        <taxon>Paraneoptera</taxon>
        <taxon>Hemiptera</taxon>
        <taxon>Sternorrhyncha</taxon>
        <taxon>Psylloidea</taxon>
        <taxon>Psyllidae</taxon>
        <taxon>Psyllinae</taxon>
        <taxon>Cacopsylla</taxon>
    </lineage>
</organism>
<protein>
    <submittedName>
        <fullName evidence="8">Glycoprotein-N-acetylgalactosamine 3-beta-galactosyltransferase 1</fullName>
    </submittedName>
</protein>
<evidence type="ECO:0000256" key="2">
    <source>
        <dbReference type="ARBA" id="ARBA00006462"/>
    </source>
</evidence>
<dbReference type="AlphaFoldDB" id="A0A8D8S0X0"/>
<comment type="subcellular location">
    <subcellularLocation>
        <location evidence="1">Membrane</location>
        <topology evidence="1">Single-pass type II membrane protein</topology>
    </subcellularLocation>
</comment>
<accession>A0A8D8S0X0</accession>
<evidence type="ECO:0000256" key="1">
    <source>
        <dbReference type="ARBA" id="ARBA00004606"/>
    </source>
</evidence>
<dbReference type="EMBL" id="HBUF01529219">
    <property type="protein sequence ID" value="CAG6751206.1"/>
    <property type="molecule type" value="Transcribed_RNA"/>
</dbReference>
<dbReference type="GO" id="GO:0016020">
    <property type="term" value="C:membrane"/>
    <property type="evidence" value="ECO:0007669"/>
    <property type="project" value="UniProtKB-SubCell"/>
</dbReference>
<dbReference type="GO" id="GO:0016263">
    <property type="term" value="F:glycoprotein-N-acetylgalactosamine 3-beta-galactosyltransferase activity"/>
    <property type="evidence" value="ECO:0007669"/>
    <property type="project" value="TreeGrafter"/>
</dbReference>
<sequence length="385" mass="45196">MSLLLQIFKIFVFSLGATCGIILAWWYIPNYTDHKYSIQSHPHFHPVTDSKYFNHWLAEHGLSREKNTCSKTTSLESDYLKQHIKITCVIFISNIKSAYRVYSSWVEKCDNFYFFGPNGDPFIPIITTTHSKYPWQRLCKSLEYLILNERTHLHWIILVTDDKFVIPENLRYSLVLINSTKPFYGGRIKSHINILYSQLNSGIVINVATLELLLQTNSLPCYLQNFYDADYVLGRQLVFHSVYPKSLLDENKCNRFHSISFTQMFSSYVRSKLDNYDLAAGHLRDKDGLCFSNTSVTFDMPDLTSKEMFETVYEYMLYHFRRTPLCYSASQYLSPPPYSEKIWAESISMYTNKSDENILAMTKEQYYKLWTNLTLELPQSREIIT</sequence>
<dbReference type="EMBL" id="HBUF01345624">
    <property type="protein sequence ID" value="CAG6709041.1"/>
    <property type="molecule type" value="Transcribed_RNA"/>
</dbReference>
<dbReference type="EMBL" id="HBUF01529217">
    <property type="protein sequence ID" value="CAG6751199.1"/>
    <property type="molecule type" value="Transcribed_RNA"/>
</dbReference>
<evidence type="ECO:0000256" key="6">
    <source>
        <dbReference type="ARBA" id="ARBA00023136"/>
    </source>
</evidence>
<keyword evidence="4" id="KW-0735">Signal-anchor</keyword>
<feature type="transmembrane region" description="Helical" evidence="7">
    <location>
        <begin position="7"/>
        <end position="28"/>
    </location>
</feature>
<dbReference type="EMBL" id="HBUF01191685">
    <property type="protein sequence ID" value="CAG6658551.1"/>
    <property type="molecule type" value="Transcribed_RNA"/>
</dbReference>
<keyword evidence="5 7" id="KW-1133">Transmembrane helix</keyword>
<dbReference type="EMBL" id="HBUF01191681">
    <property type="protein sequence ID" value="CAG6658543.1"/>
    <property type="molecule type" value="Transcribed_RNA"/>
</dbReference>
<dbReference type="PANTHER" id="PTHR23033">
    <property type="entry name" value="BETA1,3-GALACTOSYLTRANSFERASE"/>
    <property type="match status" value="1"/>
</dbReference>
<dbReference type="EMBL" id="HBUF01191682">
    <property type="protein sequence ID" value="CAG6658545.1"/>
    <property type="molecule type" value="Transcribed_RNA"/>
</dbReference>
<evidence type="ECO:0000256" key="4">
    <source>
        <dbReference type="ARBA" id="ARBA00022968"/>
    </source>
</evidence>
<dbReference type="InterPro" id="IPR026050">
    <property type="entry name" value="C1GALT1/C1GALT1_chp1"/>
</dbReference>
<dbReference type="EMBL" id="HBUF01036567">
    <property type="protein sequence ID" value="CAG6616690.1"/>
    <property type="molecule type" value="Transcribed_RNA"/>
</dbReference>
<evidence type="ECO:0000313" key="8">
    <source>
        <dbReference type="EMBL" id="CAG6658541.1"/>
    </source>
</evidence>